<dbReference type="EMBL" id="BGPR01000102">
    <property type="protein sequence ID" value="GBL94353.1"/>
    <property type="molecule type" value="Genomic_DNA"/>
</dbReference>
<reference evidence="1 2" key="1">
    <citation type="journal article" date="2019" name="Sci. Rep.">
        <title>Orb-weaving spider Araneus ventricosus genome elucidates the spidroin gene catalogue.</title>
        <authorList>
            <person name="Kono N."/>
            <person name="Nakamura H."/>
            <person name="Ohtoshi R."/>
            <person name="Moran D.A.P."/>
            <person name="Shinohara A."/>
            <person name="Yoshida Y."/>
            <person name="Fujiwara M."/>
            <person name="Mori M."/>
            <person name="Tomita M."/>
            <person name="Arakawa K."/>
        </authorList>
    </citation>
    <scope>NUCLEOTIDE SEQUENCE [LARGE SCALE GENOMIC DNA]</scope>
</reference>
<accession>A0A4Y2BQX5</accession>
<protein>
    <submittedName>
        <fullName evidence="1">Uncharacterized protein</fullName>
    </submittedName>
</protein>
<dbReference type="AlphaFoldDB" id="A0A4Y2BQX5"/>
<dbReference type="Proteomes" id="UP000499080">
    <property type="component" value="Unassembled WGS sequence"/>
</dbReference>
<keyword evidence="2" id="KW-1185">Reference proteome</keyword>
<sequence>MVQRFPAPSIEQIIHSLRYMMSSMMGGFCRKCSRFFLKAGRRLNPKNEQKYCVLTVCCGGTVCVRKTPSQSYTRITITFTLLQNPPIILKDNAQAVADLFDRWCWDVLYHPPYFPD</sequence>
<evidence type="ECO:0000313" key="1">
    <source>
        <dbReference type="EMBL" id="GBL94353.1"/>
    </source>
</evidence>
<evidence type="ECO:0000313" key="2">
    <source>
        <dbReference type="Proteomes" id="UP000499080"/>
    </source>
</evidence>
<proteinExistence type="predicted"/>
<organism evidence="1 2">
    <name type="scientific">Araneus ventricosus</name>
    <name type="common">Orbweaver spider</name>
    <name type="synonym">Epeira ventricosa</name>
    <dbReference type="NCBI Taxonomy" id="182803"/>
    <lineage>
        <taxon>Eukaryota</taxon>
        <taxon>Metazoa</taxon>
        <taxon>Ecdysozoa</taxon>
        <taxon>Arthropoda</taxon>
        <taxon>Chelicerata</taxon>
        <taxon>Arachnida</taxon>
        <taxon>Araneae</taxon>
        <taxon>Araneomorphae</taxon>
        <taxon>Entelegynae</taxon>
        <taxon>Araneoidea</taxon>
        <taxon>Araneidae</taxon>
        <taxon>Araneus</taxon>
    </lineage>
</organism>
<gene>
    <name evidence="1" type="ORF">AVEN_7331_1</name>
</gene>
<name>A0A4Y2BQX5_ARAVE</name>
<comment type="caution">
    <text evidence="1">The sequence shown here is derived from an EMBL/GenBank/DDBJ whole genome shotgun (WGS) entry which is preliminary data.</text>
</comment>